<evidence type="ECO:0000313" key="1">
    <source>
        <dbReference type="EMBL" id="VDP28473.1"/>
    </source>
</evidence>
<dbReference type="AlphaFoldDB" id="A0A183NTG5"/>
<organism evidence="1 2">
    <name type="scientific">Schistosoma mattheei</name>
    <dbReference type="NCBI Taxonomy" id="31246"/>
    <lineage>
        <taxon>Eukaryota</taxon>
        <taxon>Metazoa</taxon>
        <taxon>Spiralia</taxon>
        <taxon>Lophotrochozoa</taxon>
        <taxon>Platyhelminthes</taxon>
        <taxon>Trematoda</taxon>
        <taxon>Digenea</taxon>
        <taxon>Strigeidida</taxon>
        <taxon>Schistosomatoidea</taxon>
        <taxon>Schistosomatidae</taxon>
        <taxon>Schistosoma</taxon>
    </lineage>
</organism>
<name>A0A183NTG5_9TREM</name>
<proteinExistence type="predicted"/>
<gene>
    <name evidence="1" type="ORF">SMTD_LOCUS5401</name>
</gene>
<sequence>MSNSNSLRNVFFGLPFLLLPSGFQVTACFVMQFCNFHYLCPIHSQRFFLIPPSAGNWFVPCHSRLLLMMSDQWIWTMLRRQLFINTCTFLMRVLLVLKYNRVVLTFVLIILILMLADSCFEFSMFFSCILPRRLKLPTSSRVPRSSMIWLVLCLFHFRTSLFPL</sequence>
<reference evidence="1 2" key="1">
    <citation type="submission" date="2018-11" db="EMBL/GenBank/DDBJ databases">
        <authorList>
            <consortium name="Pathogen Informatics"/>
        </authorList>
    </citation>
    <scope>NUCLEOTIDE SEQUENCE [LARGE SCALE GENOMIC DNA]</scope>
    <source>
        <strain>Denwood</strain>
        <strain evidence="2">Zambia</strain>
    </source>
</reference>
<evidence type="ECO:0000313" key="2">
    <source>
        <dbReference type="Proteomes" id="UP000269396"/>
    </source>
</evidence>
<dbReference type="EMBL" id="UZAL01027014">
    <property type="protein sequence ID" value="VDP28473.1"/>
    <property type="molecule type" value="Genomic_DNA"/>
</dbReference>
<protein>
    <submittedName>
        <fullName evidence="1">Uncharacterized protein</fullName>
    </submittedName>
</protein>
<dbReference type="Proteomes" id="UP000269396">
    <property type="component" value="Unassembled WGS sequence"/>
</dbReference>
<accession>A0A183NTG5</accession>
<keyword evidence="2" id="KW-1185">Reference proteome</keyword>